<dbReference type="SUPFAM" id="SSF48652">
    <property type="entry name" value="Tetraspanin"/>
    <property type="match status" value="1"/>
</dbReference>
<gene>
    <name evidence="6" type="primary">CD9_4</name>
    <name evidence="6" type="ORF">Ciccas_011661</name>
</gene>
<keyword evidence="4 5" id="KW-0472">Membrane</keyword>
<evidence type="ECO:0000256" key="3">
    <source>
        <dbReference type="ARBA" id="ARBA00022989"/>
    </source>
</evidence>
<evidence type="ECO:0000256" key="1">
    <source>
        <dbReference type="ARBA" id="ARBA00004141"/>
    </source>
</evidence>
<dbReference type="CDD" id="cd03127">
    <property type="entry name" value="tetraspanin_LEL"/>
    <property type="match status" value="1"/>
</dbReference>
<feature type="transmembrane region" description="Helical" evidence="5">
    <location>
        <begin position="498"/>
        <end position="520"/>
    </location>
</feature>
<dbReference type="GO" id="GO:0016020">
    <property type="term" value="C:membrane"/>
    <property type="evidence" value="ECO:0007669"/>
    <property type="project" value="UniProtKB-SubCell"/>
</dbReference>
<dbReference type="InterPro" id="IPR018499">
    <property type="entry name" value="Tetraspanin/Peripherin"/>
</dbReference>
<dbReference type="PANTHER" id="PTHR19282:SF551">
    <property type="entry name" value="RE08073P-RELATED"/>
    <property type="match status" value="1"/>
</dbReference>
<dbReference type="EMBL" id="JBJKFK010003542">
    <property type="protein sequence ID" value="KAL3309787.1"/>
    <property type="molecule type" value="Genomic_DNA"/>
</dbReference>
<comment type="subcellular location">
    <subcellularLocation>
        <location evidence="1">Membrane</location>
        <topology evidence="1">Multi-pass membrane protein</topology>
    </subcellularLocation>
</comment>
<dbReference type="InterPro" id="IPR008952">
    <property type="entry name" value="Tetraspanin_EC2_sf"/>
</dbReference>
<feature type="transmembrane region" description="Helical" evidence="5">
    <location>
        <begin position="458"/>
        <end position="478"/>
    </location>
</feature>
<evidence type="ECO:0000256" key="2">
    <source>
        <dbReference type="ARBA" id="ARBA00022692"/>
    </source>
</evidence>
<reference evidence="6 7" key="1">
    <citation type="submission" date="2024-11" db="EMBL/GenBank/DDBJ databases">
        <title>Adaptive evolution of stress response genes in parasites aligns with host niche diversity.</title>
        <authorList>
            <person name="Hahn C."/>
            <person name="Resl P."/>
        </authorList>
    </citation>
    <scope>NUCLEOTIDE SEQUENCE [LARGE SCALE GENOMIC DNA]</scope>
    <source>
        <strain evidence="6">EGGRZ-B1_66</strain>
        <tissue evidence="6">Body</tissue>
    </source>
</reference>
<feature type="transmembrane region" description="Helical" evidence="5">
    <location>
        <begin position="428"/>
        <end position="451"/>
    </location>
</feature>
<dbReference type="PANTHER" id="PTHR19282">
    <property type="entry name" value="TETRASPANIN"/>
    <property type="match status" value="1"/>
</dbReference>
<feature type="transmembrane region" description="Helical" evidence="5">
    <location>
        <begin position="263"/>
        <end position="282"/>
    </location>
</feature>
<feature type="transmembrane region" description="Helical" evidence="5">
    <location>
        <begin position="540"/>
        <end position="558"/>
    </location>
</feature>
<evidence type="ECO:0000256" key="5">
    <source>
        <dbReference type="SAM" id="Phobius"/>
    </source>
</evidence>
<organism evidence="6 7">
    <name type="scientific">Cichlidogyrus casuarinus</name>
    <dbReference type="NCBI Taxonomy" id="1844966"/>
    <lineage>
        <taxon>Eukaryota</taxon>
        <taxon>Metazoa</taxon>
        <taxon>Spiralia</taxon>
        <taxon>Lophotrochozoa</taxon>
        <taxon>Platyhelminthes</taxon>
        <taxon>Monogenea</taxon>
        <taxon>Monopisthocotylea</taxon>
        <taxon>Dactylogyridea</taxon>
        <taxon>Ancyrocephalidae</taxon>
        <taxon>Cichlidogyrus</taxon>
    </lineage>
</organism>
<dbReference type="Pfam" id="PF00335">
    <property type="entry name" value="Tetraspanin"/>
    <property type="match status" value="1"/>
</dbReference>
<feature type="transmembrane region" description="Helical" evidence="5">
    <location>
        <begin position="176"/>
        <end position="200"/>
    </location>
</feature>
<feature type="transmembrane region" description="Helical" evidence="5">
    <location>
        <begin position="95"/>
        <end position="119"/>
    </location>
</feature>
<dbReference type="Gene3D" id="1.10.1450.10">
    <property type="entry name" value="Tetraspanin"/>
    <property type="match status" value="1"/>
</dbReference>
<feature type="transmembrane region" description="Helical" evidence="5">
    <location>
        <begin position="578"/>
        <end position="601"/>
    </location>
</feature>
<sequence>MFGEQINKGILDKAVRIGKVIAVAIEIILLIWKLLIAIHVIHLRHYYYDPAANGSVNPILVVGILLIIFTSMHLVLIIVRLLLQQMGNHEKTIIIITQICLFIETALFLGIIIAGVYLLGKSNSRGVLQANTPQVHRFLSNLQTSSNTNLFGQTDCQLPKNANSCFTLVKTHFDTALFLCLAGFLFILCLSKVEFHLLILKPDRADLDDYDFVDEYELIKSFVVVNWTCFVVSSVMVGISIWMMRYQPYELLALDINSSRQRAPIWLSIAAIGAFVSLIGLFRNQLKYRLSFGHFFLFILSLIATIGAIIWFIDESSMVNASARRLVRFNQLYGQLDSFPGTEYTAAIDHVQRKYQCCGMVNGPNDYIFTELHKNSTSEIGLPVSCCPPRHEATCATIQLGELMTKKANVNLFTTPCLDRIPLIFEVYYAHIALIYALLFVVIIVAVFCYLSQAKLMNFGPIFSGIIGIVQISTSGVMLRELLVNTNELDYSLLGLNIGSLISGILMILLMIANIGAIFITSRRLLASTILSFLTHTINFFNAGILFGLLYVLIFQLLAQAKETVPEISINNDDQYKILLILTYSQAFTTMTYVCAARVSLAGVRMLLAQ</sequence>
<evidence type="ECO:0000313" key="6">
    <source>
        <dbReference type="EMBL" id="KAL3309787.1"/>
    </source>
</evidence>
<evidence type="ECO:0000313" key="7">
    <source>
        <dbReference type="Proteomes" id="UP001626550"/>
    </source>
</evidence>
<accession>A0ABD2PSB1</accession>
<evidence type="ECO:0000256" key="4">
    <source>
        <dbReference type="ARBA" id="ARBA00023136"/>
    </source>
</evidence>
<feature type="transmembrane region" description="Helical" evidence="5">
    <location>
        <begin position="221"/>
        <end position="243"/>
    </location>
</feature>
<keyword evidence="2 5" id="KW-0812">Transmembrane</keyword>
<comment type="caution">
    <text evidence="6">The sequence shown here is derived from an EMBL/GenBank/DDBJ whole genome shotgun (WGS) entry which is preliminary data.</text>
</comment>
<proteinExistence type="predicted"/>
<feature type="transmembrane region" description="Helical" evidence="5">
    <location>
        <begin position="20"/>
        <end position="41"/>
    </location>
</feature>
<feature type="transmembrane region" description="Helical" evidence="5">
    <location>
        <begin position="61"/>
        <end position="83"/>
    </location>
</feature>
<dbReference type="AlphaFoldDB" id="A0ABD2PSB1"/>
<name>A0ABD2PSB1_9PLAT</name>
<keyword evidence="7" id="KW-1185">Reference proteome</keyword>
<protein>
    <submittedName>
        <fullName evidence="6">Cd9 antigen</fullName>
    </submittedName>
</protein>
<dbReference type="Proteomes" id="UP001626550">
    <property type="component" value="Unassembled WGS sequence"/>
</dbReference>
<feature type="transmembrane region" description="Helical" evidence="5">
    <location>
        <begin position="294"/>
        <end position="313"/>
    </location>
</feature>
<keyword evidence="3 5" id="KW-1133">Transmembrane helix</keyword>